<dbReference type="Proteomes" id="UP000092498">
    <property type="component" value="Chromosome"/>
</dbReference>
<evidence type="ECO:0000256" key="4">
    <source>
        <dbReference type="ARBA" id="ARBA00022989"/>
    </source>
</evidence>
<keyword evidence="9" id="KW-1185">Reference proteome</keyword>
<evidence type="ECO:0000259" key="7">
    <source>
        <dbReference type="Pfam" id="PF00482"/>
    </source>
</evidence>
<sequence length="325" mass="34984">MDPALIVAVLAFVAIGGVGIVLTSNNQPAAAGKRVKAVAASKTVDRRKQATEIAALKRRQSTAEALKELSNNEKQSRKRRFSVKGQIAQAGLNITPVHFWAAAAGAGLVLGLIGLIVQGPIGAAMGFFIGFLGLPRWFLGALVAGRQKKFSNQLADAIDIIVRGVKSGLPLNQCMRIIASESPEPLRTEFQSLVDAGAMGVPIDQSLQRMYDRMPLPEVNFFAIVLVIQQKTGGNLSESLGNLSNVLRARKLMKEKVKALSSEAKASAMIIGSLPIVVMCMVYFTRPSYIMILFNEPVGHLILLGAATMMSMGIFVMNKMVNFKF</sequence>
<feature type="transmembrane region" description="Helical" evidence="6">
    <location>
        <begin position="266"/>
        <end position="285"/>
    </location>
</feature>
<dbReference type="OrthoDB" id="9803381at2"/>
<name>A0A1B1AFI8_9PROT</name>
<keyword evidence="2" id="KW-1003">Cell membrane</keyword>
<dbReference type="InterPro" id="IPR018076">
    <property type="entry name" value="T2SS_GspF_dom"/>
</dbReference>
<protein>
    <recommendedName>
        <fullName evidence="7">Type II secretion system protein GspF domain-containing protein</fullName>
    </recommendedName>
</protein>
<proteinExistence type="predicted"/>
<dbReference type="AlphaFoldDB" id="A0A1B1AFI8"/>
<keyword evidence="5 6" id="KW-0472">Membrane</keyword>
<evidence type="ECO:0000256" key="3">
    <source>
        <dbReference type="ARBA" id="ARBA00022692"/>
    </source>
</evidence>
<accession>A0A1B1AFI8</accession>
<evidence type="ECO:0000256" key="5">
    <source>
        <dbReference type="ARBA" id="ARBA00023136"/>
    </source>
</evidence>
<dbReference type="Gene3D" id="1.20.81.30">
    <property type="entry name" value="Type II secretion system (T2SS), domain F"/>
    <property type="match status" value="1"/>
</dbReference>
<reference evidence="8 9" key="1">
    <citation type="submission" date="2015-11" db="EMBL/GenBank/DDBJ databases">
        <title>Whole-Genome Sequence of Candidatus Oderbacter manganicum from the National Park Lower Oder Valley, Germany.</title>
        <authorList>
            <person name="Braun B."/>
            <person name="Liere K."/>
            <person name="Szewzyk U."/>
        </authorList>
    </citation>
    <scope>NUCLEOTIDE SEQUENCE [LARGE SCALE GENOMIC DNA]</scope>
    <source>
        <strain evidence="8 9">OTSz_A_272</strain>
    </source>
</reference>
<feature type="transmembrane region" description="Helical" evidence="6">
    <location>
        <begin position="297"/>
        <end position="317"/>
    </location>
</feature>
<evidence type="ECO:0000313" key="9">
    <source>
        <dbReference type="Proteomes" id="UP000092498"/>
    </source>
</evidence>
<dbReference type="GO" id="GO:0005886">
    <property type="term" value="C:plasma membrane"/>
    <property type="evidence" value="ECO:0007669"/>
    <property type="project" value="UniProtKB-SubCell"/>
</dbReference>
<feature type="domain" description="Type II secretion system protein GspF" evidence="7">
    <location>
        <begin position="159"/>
        <end position="283"/>
    </location>
</feature>
<dbReference type="EMBL" id="CP013244">
    <property type="protein sequence ID" value="ANP45327.1"/>
    <property type="molecule type" value="Genomic_DNA"/>
</dbReference>
<gene>
    <name evidence="8" type="ORF">ATE48_05070</name>
</gene>
<comment type="subcellular location">
    <subcellularLocation>
        <location evidence="1">Cell membrane</location>
        <topology evidence="1">Multi-pass membrane protein</topology>
    </subcellularLocation>
</comment>
<dbReference type="InParanoid" id="A0A1B1AFI8"/>
<evidence type="ECO:0000256" key="6">
    <source>
        <dbReference type="SAM" id="Phobius"/>
    </source>
</evidence>
<evidence type="ECO:0000313" key="8">
    <source>
        <dbReference type="EMBL" id="ANP45327.1"/>
    </source>
</evidence>
<dbReference type="RefSeq" id="WP_066768459.1">
    <property type="nucleotide sequence ID" value="NZ_CP013244.1"/>
</dbReference>
<dbReference type="PANTHER" id="PTHR35007:SF1">
    <property type="entry name" value="PILUS ASSEMBLY PROTEIN"/>
    <property type="match status" value="1"/>
</dbReference>
<evidence type="ECO:0000256" key="2">
    <source>
        <dbReference type="ARBA" id="ARBA00022475"/>
    </source>
</evidence>
<dbReference type="KEGG" id="cbot:ATE48_05070"/>
<dbReference type="InterPro" id="IPR042094">
    <property type="entry name" value="T2SS_GspF_sf"/>
</dbReference>
<feature type="transmembrane region" description="Helical" evidence="6">
    <location>
        <begin position="97"/>
        <end position="117"/>
    </location>
</feature>
<keyword evidence="3 6" id="KW-0812">Transmembrane</keyword>
<organism evidence="8 9">
    <name type="scientific">Candidatus Viadribacter manganicus</name>
    <dbReference type="NCBI Taxonomy" id="1759059"/>
    <lineage>
        <taxon>Bacteria</taxon>
        <taxon>Pseudomonadati</taxon>
        <taxon>Pseudomonadota</taxon>
        <taxon>Alphaproteobacteria</taxon>
        <taxon>Hyphomonadales</taxon>
        <taxon>Hyphomonadaceae</taxon>
        <taxon>Candidatus Viadribacter</taxon>
    </lineage>
</organism>
<dbReference type="Pfam" id="PF00482">
    <property type="entry name" value="T2SSF"/>
    <property type="match status" value="1"/>
</dbReference>
<keyword evidence="4 6" id="KW-1133">Transmembrane helix</keyword>
<dbReference type="PANTHER" id="PTHR35007">
    <property type="entry name" value="INTEGRAL MEMBRANE PROTEIN-RELATED"/>
    <property type="match status" value="1"/>
</dbReference>
<dbReference type="STRING" id="1759059.ATE48_05070"/>
<feature type="transmembrane region" description="Helical" evidence="6">
    <location>
        <begin position="123"/>
        <end position="144"/>
    </location>
</feature>
<feature type="transmembrane region" description="Helical" evidence="6">
    <location>
        <begin position="6"/>
        <end position="24"/>
    </location>
</feature>
<evidence type="ECO:0000256" key="1">
    <source>
        <dbReference type="ARBA" id="ARBA00004651"/>
    </source>
</evidence>